<dbReference type="GO" id="GO:0003677">
    <property type="term" value="F:DNA binding"/>
    <property type="evidence" value="ECO:0007669"/>
    <property type="project" value="UniProtKB-KW"/>
</dbReference>
<keyword evidence="5" id="KW-0175">Coiled coil</keyword>
<evidence type="ECO:0000256" key="1">
    <source>
        <dbReference type="ARBA" id="ARBA00022723"/>
    </source>
</evidence>
<protein>
    <submittedName>
        <fullName evidence="8">Protein T</fullName>
    </submittedName>
</protein>
<dbReference type="Proteomes" id="UP000310200">
    <property type="component" value="Unassembled WGS sequence"/>
</dbReference>
<dbReference type="Pfam" id="PF12017">
    <property type="entry name" value="Tnp_P_element"/>
    <property type="match status" value="1"/>
</dbReference>
<proteinExistence type="predicted"/>
<dbReference type="InterPro" id="IPR021896">
    <property type="entry name" value="THAP9-like_HTH"/>
</dbReference>
<dbReference type="InterPro" id="IPR006612">
    <property type="entry name" value="THAP_Znf"/>
</dbReference>
<evidence type="ECO:0000256" key="4">
    <source>
        <dbReference type="ARBA" id="ARBA00023125"/>
    </source>
</evidence>
<comment type="caution">
    <text evidence="8">The sequence shown here is derived from an EMBL/GenBank/DDBJ whole genome shotgun (WGS) entry which is preliminary data.</text>
</comment>
<keyword evidence="9" id="KW-1185">Reference proteome</keyword>
<evidence type="ECO:0000256" key="5">
    <source>
        <dbReference type="SAM" id="Coils"/>
    </source>
</evidence>
<dbReference type="Pfam" id="PF05485">
    <property type="entry name" value="THAP"/>
    <property type="match status" value="1"/>
</dbReference>
<organism evidence="8 9">
    <name type="scientific">Temnothorax longispinosus</name>
    <dbReference type="NCBI Taxonomy" id="300112"/>
    <lineage>
        <taxon>Eukaryota</taxon>
        <taxon>Metazoa</taxon>
        <taxon>Ecdysozoa</taxon>
        <taxon>Arthropoda</taxon>
        <taxon>Hexapoda</taxon>
        <taxon>Insecta</taxon>
        <taxon>Pterygota</taxon>
        <taxon>Neoptera</taxon>
        <taxon>Endopterygota</taxon>
        <taxon>Hymenoptera</taxon>
        <taxon>Apocrita</taxon>
        <taxon>Aculeata</taxon>
        <taxon>Formicoidea</taxon>
        <taxon>Formicidae</taxon>
        <taxon>Myrmicinae</taxon>
        <taxon>Temnothorax</taxon>
    </lineage>
</organism>
<accession>A0A4V3S9R3</accession>
<evidence type="ECO:0000256" key="3">
    <source>
        <dbReference type="ARBA" id="ARBA00022833"/>
    </source>
</evidence>
<reference evidence="8 9" key="1">
    <citation type="journal article" date="2019" name="Philos. Trans. R. Soc. Lond., B, Biol. Sci.">
        <title>Ant behaviour and brain gene expression of defending hosts depend on the ecological success of the intruding social parasite.</title>
        <authorList>
            <person name="Kaur R."/>
            <person name="Stoldt M."/>
            <person name="Jongepier E."/>
            <person name="Feldmeyer B."/>
            <person name="Menzel F."/>
            <person name="Bornberg-Bauer E."/>
            <person name="Foitzik S."/>
        </authorList>
    </citation>
    <scope>NUCLEOTIDE SEQUENCE [LARGE SCALE GENOMIC DNA]</scope>
    <source>
        <tissue evidence="8">Whole body</tissue>
    </source>
</reference>
<keyword evidence="4" id="KW-0238">DNA-binding</keyword>
<gene>
    <name evidence="8" type="ORF">DBV15_08177</name>
</gene>
<dbReference type="AlphaFoldDB" id="A0A4V3S9R3"/>
<keyword evidence="2" id="KW-0863">Zinc-finger</keyword>
<dbReference type="STRING" id="300112.A0A4V3S9R3"/>
<sequence length="335" mass="38933">MRRTRSCLLYTSRCDEETVLKWLQAANKNKVNLKNARICSIHFTPSCYRPKPAHLANCENYSPNRLRTLNDHAIPTENLPPSTKIYEVKEKGVLKKERNQQNIISENSSFSEFETNLIDTSMEIKAEPYFMQSPQENASFISASDKTIVNTQSNSQTVKSEQLSFFSEFETNLMDTSVEIKIEPYFMQSPQENDSFTSASDETMINAQSNSQTVMSEELRYQEILNLKEKLKEANKEIDLLKKKVERLEREKITITKRVIKENVHNVLKKIFTPKQIDVLISNEKKVKWGPEDISAAITLRNMSREAYRFLKEKNYPLPALSTLSKWKRRSFISH</sequence>
<dbReference type="SUPFAM" id="SSF57716">
    <property type="entry name" value="Glucocorticoid receptor-like (DNA-binding domain)"/>
    <property type="match status" value="1"/>
</dbReference>
<keyword evidence="1" id="KW-0479">Metal-binding</keyword>
<dbReference type="EMBL" id="QBLH01002949">
    <property type="protein sequence ID" value="TGZ46114.1"/>
    <property type="molecule type" value="Genomic_DNA"/>
</dbReference>
<evidence type="ECO:0000259" key="6">
    <source>
        <dbReference type="Pfam" id="PF05485"/>
    </source>
</evidence>
<name>A0A4V3S9R3_9HYME</name>
<dbReference type="GO" id="GO:0008270">
    <property type="term" value="F:zinc ion binding"/>
    <property type="evidence" value="ECO:0007669"/>
    <property type="project" value="UniProtKB-KW"/>
</dbReference>
<evidence type="ECO:0000313" key="9">
    <source>
        <dbReference type="Proteomes" id="UP000310200"/>
    </source>
</evidence>
<feature type="domain" description="THAP-type" evidence="6">
    <location>
        <begin position="11"/>
        <end position="76"/>
    </location>
</feature>
<feature type="domain" description="THAP9-like helix-turn-helix" evidence="7">
    <location>
        <begin position="257"/>
        <end position="327"/>
    </location>
</feature>
<feature type="coiled-coil region" evidence="5">
    <location>
        <begin position="224"/>
        <end position="258"/>
    </location>
</feature>
<keyword evidence="3" id="KW-0862">Zinc</keyword>
<evidence type="ECO:0000256" key="2">
    <source>
        <dbReference type="ARBA" id="ARBA00022771"/>
    </source>
</evidence>
<evidence type="ECO:0000313" key="8">
    <source>
        <dbReference type="EMBL" id="TGZ46114.1"/>
    </source>
</evidence>
<evidence type="ECO:0000259" key="7">
    <source>
        <dbReference type="Pfam" id="PF12017"/>
    </source>
</evidence>